<reference evidence="7" key="1">
    <citation type="journal article" date="2020" name="Stud. Mycol.">
        <title>101 Dothideomycetes genomes: a test case for predicting lifestyles and emergence of pathogens.</title>
        <authorList>
            <person name="Haridas S."/>
            <person name="Albert R."/>
            <person name="Binder M."/>
            <person name="Bloem J."/>
            <person name="Labutti K."/>
            <person name="Salamov A."/>
            <person name="Andreopoulos B."/>
            <person name="Baker S."/>
            <person name="Barry K."/>
            <person name="Bills G."/>
            <person name="Bluhm B."/>
            <person name="Cannon C."/>
            <person name="Castanera R."/>
            <person name="Culley D."/>
            <person name="Daum C."/>
            <person name="Ezra D."/>
            <person name="Gonzalez J."/>
            <person name="Henrissat B."/>
            <person name="Kuo A."/>
            <person name="Liang C."/>
            <person name="Lipzen A."/>
            <person name="Lutzoni F."/>
            <person name="Magnuson J."/>
            <person name="Mondo S."/>
            <person name="Nolan M."/>
            <person name="Ohm R."/>
            <person name="Pangilinan J."/>
            <person name="Park H.-J."/>
            <person name="Ramirez L."/>
            <person name="Alfaro M."/>
            <person name="Sun H."/>
            <person name="Tritt A."/>
            <person name="Yoshinaga Y."/>
            <person name="Zwiers L.-H."/>
            <person name="Turgeon B."/>
            <person name="Goodwin S."/>
            <person name="Spatafora J."/>
            <person name="Crous P."/>
            <person name="Grigoriev I."/>
        </authorList>
    </citation>
    <scope>NUCLEOTIDE SEQUENCE</scope>
    <source>
        <strain evidence="7">CBS 109.77</strain>
    </source>
</reference>
<dbReference type="Pfam" id="PF01544">
    <property type="entry name" value="CorA"/>
    <property type="match status" value="1"/>
</dbReference>
<dbReference type="InterPro" id="IPR045863">
    <property type="entry name" value="CorA_TM1_TM2"/>
</dbReference>
<proteinExistence type="predicted"/>
<keyword evidence="3 6" id="KW-1133">Transmembrane helix</keyword>
<name>A0A6A6WQK4_9PLEO</name>
<comment type="subcellular location">
    <subcellularLocation>
        <location evidence="1">Membrane</location>
        <topology evidence="1">Multi-pass membrane protein</topology>
    </subcellularLocation>
</comment>
<gene>
    <name evidence="7" type="ORF">K505DRAFT_399794</name>
</gene>
<dbReference type="SUPFAM" id="SSF144083">
    <property type="entry name" value="Magnesium transport protein CorA, transmembrane region"/>
    <property type="match status" value="1"/>
</dbReference>
<organism evidence="7 8">
    <name type="scientific">Melanomma pulvis-pyrius CBS 109.77</name>
    <dbReference type="NCBI Taxonomy" id="1314802"/>
    <lineage>
        <taxon>Eukaryota</taxon>
        <taxon>Fungi</taxon>
        <taxon>Dikarya</taxon>
        <taxon>Ascomycota</taxon>
        <taxon>Pezizomycotina</taxon>
        <taxon>Dothideomycetes</taxon>
        <taxon>Pleosporomycetidae</taxon>
        <taxon>Pleosporales</taxon>
        <taxon>Melanommataceae</taxon>
        <taxon>Melanomma</taxon>
    </lineage>
</organism>
<feature type="region of interest" description="Disordered" evidence="5">
    <location>
        <begin position="1"/>
        <end position="20"/>
    </location>
</feature>
<feature type="transmembrane region" description="Helical" evidence="6">
    <location>
        <begin position="427"/>
        <end position="451"/>
    </location>
</feature>
<sequence length="571" mass="65413">MSLPTEPSQAASDTSSAQEPSFTTYLKFLRHLSEDFDTRSQYPSLSSYLSTRSRNFPLSKEDEEDDDDQDEEDMWLLRFLKNGEPALSYRYHDSSESDTISSLTSGSGDPANDHEVITSSDEFQVLVGSSGHDCDYQVAILALREDNVPSIRNINILGLGLDMAPDIWEYLCSGYASTLSRRRGDQLNRHAWIDKDQFIEVGDHMMVVLPALPTGRPKTALIVLGNGPFGIFRHQVMYDRVRFFTMSPSKSPSMARDSSQNLVHRFSSEDRVTKALRRYIGTSSSDIDRFGVGNFLFTCLEGLLRLQLAIPPPDIPAFDQFDQFLSNKYEYDSTDVATEPRRLWHMLRGELDKRRLTMSMLLAFVARNFDLGDEKLKTAVTDLEGMYKRYLIELELSEARLKDYIDMLSSGKSTEMAERSIAESKRVMLYSVTMLAFIFVPVSLASSIYGMNIQQINESGHSITAFVATAIILLIVTILFWGISASIAAYRNRRISRWTRKRREVPQYQKVETSLIDKVLFVGFRAWRERRRMRKKIQKEDAERVKEMLARVNRRRLVRSGPRRQMSSLDV</sequence>
<protein>
    <submittedName>
        <fullName evidence="7">Uncharacterized protein</fullName>
    </submittedName>
</protein>
<evidence type="ECO:0000256" key="3">
    <source>
        <dbReference type="ARBA" id="ARBA00022989"/>
    </source>
</evidence>
<evidence type="ECO:0000313" key="8">
    <source>
        <dbReference type="Proteomes" id="UP000799757"/>
    </source>
</evidence>
<keyword evidence="8" id="KW-1185">Reference proteome</keyword>
<keyword evidence="4 6" id="KW-0472">Membrane</keyword>
<dbReference type="EMBL" id="MU002524">
    <property type="protein sequence ID" value="KAF2786191.1"/>
    <property type="molecule type" value="Genomic_DNA"/>
</dbReference>
<dbReference type="GO" id="GO:0046873">
    <property type="term" value="F:metal ion transmembrane transporter activity"/>
    <property type="evidence" value="ECO:0007669"/>
    <property type="project" value="InterPro"/>
</dbReference>
<evidence type="ECO:0000256" key="5">
    <source>
        <dbReference type="SAM" id="MobiDB-lite"/>
    </source>
</evidence>
<feature type="transmembrane region" description="Helical" evidence="6">
    <location>
        <begin position="463"/>
        <end position="490"/>
    </location>
</feature>
<accession>A0A6A6WQK4</accession>
<dbReference type="InterPro" id="IPR002523">
    <property type="entry name" value="MgTranspt_CorA/ZnTranspt_ZntB"/>
</dbReference>
<evidence type="ECO:0000256" key="6">
    <source>
        <dbReference type="SAM" id="Phobius"/>
    </source>
</evidence>
<evidence type="ECO:0000256" key="4">
    <source>
        <dbReference type="ARBA" id="ARBA00023136"/>
    </source>
</evidence>
<keyword evidence="2 6" id="KW-0812">Transmembrane</keyword>
<dbReference type="OrthoDB" id="3801263at2759"/>
<dbReference type="Proteomes" id="UP000799757">
    <property type="component" value="Unassembled WGS sequence"/>
</dbReference>
<dbReference type="Gene3D" id="1.20.58.340">
    <property type="entry name" value="Magnesium transport protein CorA, transmembrane region"/>
    <property type="match status" value="1"/>
</dbReference>
<evidence type="ECO:0000256" key="2">
    <source>
        <dbReference type="ARBA" id="ARBA00022692"/>
    </source>
</evidence>
<evidence type="ECO:0000313" key="7">
    <source>
        <dbReference type="EMBL" id="KAF2786191.1"/>
    </source>
</evidence>
<evidence type="ECO:0000256" key="1">
    <source>
        <dbReference type="ARBA" id="ARBA00004141"/>
    </source>
</evidence>
<dbReference type="AlphaFoldDB" id="A0A6A6WQK4"/>
<dbReference type="GO" id="GO:0016020">
    <property type="term" value="C:membrane"/>
    <property type="evidence" value="ECO:0007669"/>
    <property type="project" value="UniProtKB-SubCell"/>
</dbReference>